<proteinExistence type="predicted"/>
<dbReference type="PANTHER" id="PTHR35807">
    <property type="entry name" value="TRANSCRIPTIONAL REGULATOR REDD-RELATED"/>
    <property type="match status" value="1"/>
</dbReference>
<dbReference type="SMART" id="SM01043">
    <property type="entry name" value="BTAD"/>
    <property type="match status" value="1"/>
</dbReference>
<dbReference type="AlphaFoldDB" id="A0A1I5RJ26"/>
<dbReference type="STRING" id="1993.SAMN04489713_115141"/>
<keyword evidence="3" id="KW-0175">Coiled coil</keyword>
<dbReference type="InterPro" id="IPR036388">
    <property type="entry name" value="WH-like_DNA-bd_sf"/>
</dbReference>
<evidence type="ECO:0000313" key="6">
    <source>
        <dbReference type="Proteomes" id="UP000183413"/>
    </source>
</evidence>
<keyword evidence="1" id="KW-0805">Transcription regulation</keyword>
<accession>A0A1I5RJ26</accession>
<reference evidence="5 6" key="1">
    <citation type="submission" date="2016-10" db="EMBL/GenBank/DDBJ databases">
        <authorList>
            <person name="de Groot N.N."/>
        </authorList>
    </citation>
    <scope>NUCLEOTIDE SEQUENCE [LARGE SCALE GENOMIC DNA]</scope>
    <source>
        <strain evidence="5 6">DSM 43067</strain>
    </source>
</reference>
<dbReference type="InterPro" id="IPR005158">
    <property type="entry name" value="BTAD"/>
</dbReference>
<dbReference type="InterPro" id="IPR016032">
    <property type="entry name" value="Sig_transdc_resp-reg_C-effctor"/>
</dbReference>
<dbReference type="Pfam" id="PF13401">
    <property type="entry name" value="AAA_22"/>
    <property type="match status" value="1"/>
</dbReference>
<evidence type="ECO:0000256" key="3">
    <source>
        <dbReference type="SAM" id="Coils"/>
    </source>
</evidence>
<dbReference type="InterPro" id="IPR051677">
    <property type="entry name" value="AfsR-DnrI-RedD_regulator"/>
</dbReference>
<dbReference type="SUPFAM" id="SSF52540">
    <property type="entry name" value="P-loop containing nucleoside triphosphate hydrolases"/>
    <property type="match status" value="1"/>
</dbReference>
<evidence type="ECO:0000313" key="5">
    <source>
        <dbReference type="EMBL" id="SFP58569.1"/>
    </source>
</evidence>
<dbReference type="EMBL" id="FOVH01000015">
    <property type="protein sequence ID" value="SFP58569.1"/>
    <property type="molecule type" value="Genomic_DNA"/>
</dbReference>
<dbReference type="SUPFAM" id="SSF48452">
    <property type="entry name" value="TPR-like"/>
    <property type="match status" value="1"/>
</dbReference>
<dbReference type="Proteomes" id="UP000183413">
    <property type="component" value="Unassembled WGS sequence"/>
</dbReference>
<dbReference type="PANTHER" id="PTHR35807:SF1">
    <property type="entry name" value="TRANSCRIPTIONAL REGULATOR REDD"/>
    <property type="match status" value="1"/>
</dbReference>
<dbReference type="InterPro" id="IPR011990">
    <property type="entry name" value="TPR-like_helical_dom_sf"/>
</dbReference>
<dbReference type="GeneID" id="99654797"/>
<dbReference type="Gene3D" id="1.25.40.10">
    <property type="entry name" value="Tetratricopeptide repeat domain"/>
    <property type="match status" value="1"/>
</dbReference>
<evidence type="ECO:0000259" key="4">
    <source>
        <dbReference type="SMART" id="SM01043"/>
    </source>
</evidence>
<dbReference type="PRINTS" id="PR00364">
    <property type="entry name" value="DISEASERSIST"/>
</dbReference>
<dbReference type="CDD" id="cd15831">
    <property type="entry name" value="BTAD"/>
    <property type="match status" value="1"/>
</dbReference>
<dbReference type="Gene3D" id="3.40.50.300">
    <property type="entry name" value="P-loop containing nucleotide triphosphate hydrolases"/>
    <property type="match status" value="1"/>
</dbReference>
<feature type="domain" description="Bacterial transcriptional activator" evidence="4">
    <location>
        <begin position="103"/>
        <end position="244"/>
    </location>
</feature>
<dbReference type="InterPro" id="IPR049945">
    <property type="entry name" value="AAA_22"/>
</dbReference>
<evidence type="ECO:0000256" key="2">
    <source>
        <dbReference type="ARBA" id="ARBA00023163"/>
    </source>
</evidence>
<keyword evidence="6" id="KW-1185">Reference proteome</keyword>
<keyword evidence="2" id="KW-0804">Transcription</keyword>
<dbReference type="Pfam" id="PF03704">
    <property type="entry name" value="BTAD"/>
    <property type="match status" value="1"/>
</dbReference>
<dbReference type="InParanoid" id="A0A1I5RJ26"/>
<keyword evidence="5" id="KW-0238">DNA-binding</keyword>
<sequence length="582" mass="63740">MAGDSQLTFGVLGPLRVRVGHRQLLLSRISIRRLLGVLLLTPGQQVDRQQIVEVVWGPSGCEQGALYSAVWRLRAWLRSNAGIDDVIHRVGQHYLIDVPEDQVDCGRFRSLVHTAAQGIPAELRVDALRSALDLWRGSVLSDCLGPVAPAEAPILERTRLEVAGQLAEAALSCGRFDSALEPLQRLAASLPYDEVVHAHLITLLGRSGRRAEGLRYFEEIRRRLVDELGVDPSGLLRSAQLGLLHESVPQAPTDLSAPAPAPARVLIHRMPPPDLADFTGRREELAELTRFLTSDEELPKSAGPVVAISGRPGVGKTALAVRLASRLATRFPDGELFVDLHGYEPHPAGPAEVLVGFLRALGAEPAAIPVSLEERTETLRARLSARRVLVVLDNARPEQIRPLLPPFVSNAVIVTSRIPVGGLCGMRQVVLDMLDPTSASELLARIIGPARADAEPAAVRRLAGLCGNLPLALRITGARLAARPSQQVSAFAEQLADEHQRLGPAQVAHDLEINVYTLQNRVKNDREQSQFQDGELGESEREELVRLRAERAQWEKDRAELEMERDVLKRSVAVWVKDSMNR</sequence>
<organism evidence="5 6">
    <name type="scientific">Actinomadura madurae</name>
    <dbReference type="NCBI Taxonomy" id="1993"/>
    <lineage>
        <taxon>Bacteria</taxon>
        <taxon>Bacillati</taxon>
        <taxon>Actinomycetota</taxon>
        <taxon>Actinomycetes</taxon>
        <taxon>Streptosporangiales</taxon>
        <taxon>Thermomonosporaceae</taxon>
        <taxon>Actinomadura</taxon>
    </lineage>
</organism>
<name>A0A1I5RJ26_9ACTN</name>
<dbReference type="RefSeq" id="WP_075023591.1">
    <property type="nucleotide sequence ID" value="NZ_CP083237.1"/>
</dbReference>
<dbReference type="SUPFAM" id="SSF46894">
    <property type="entry name" value="C-terminal effector domain of the bipartite response regulators"/>
    <property type="match status" value="1"/>
</dbReference>
<feature type="coiled-coil region" evidence="3">
    <location>
        <begin position="537"/>
        <end position="571"/>
    </location>
</feature>
<gene>
    <name evidence="5" type="ORF">SAMN04489713_115141</name>
</gene>
<dbReference type="InterPro" id="IPR027417">
    <property type="entry name" value="P-loop_NTPase"/>
</dbReference>
<evidence type="ECO:0000256" key="1">
    <source>
        <dbReference type="ARBA" id="ARBA00023015"/>
    </source>
</evidence>
<dbReference type="GO" id="GO:0006355">
    <property type="term" value="P:regulation of DNA-templated transcription"/>
    <property type="evidence" value="ECO:0007669"/>
    <property type="project" value="InterPro"/>
</dbReference>
<protein>
    <submittedName>
        <fullName evidence="5">DNA-binding transcriptional activator of the SARP family</fullName>
    </submittedName>
</protein>
<dbReference type="GO" id="GO:0016887">
    <property type="term" value="F:ATP hydrolysis activity"/>
    <property type="evidence" value="ECO:0007669"/>
    <property type="project" value="InterPro"/>
</dbReference>
<dbReference type="Gene3D" id="1.10.10.10">
    <property type="entry name" value="Winged helix-like DNA-binding domain superfamily/Winged helix DNA-binding domain"/>
    <property type="match status" value="1"/>
</dbReference>
<dbReference type="GO" id="GO:0003677">
    <property type="term" value="F:DNA binding"/>
    <property type="evidence" value="ECO:0007669"/>
    <property type="project" value="UniProtKB-KW"/>
</dbReference>